<dbReference type="EMBL" id="PYAX01000020">
    <property type="protein sequence ID" value="PSL51553.1"/>
    <property type="molecule type" value="Genomic_DNA"/>
</dbReference>
<evidence type="ECO:0000256" key="4">
    <source>
        <dbReference type="ARBA" id="ARBA00023163"/>
    </source>
</evidence>
<proteinExistence type="inferred from homology"/>
<keyword evidence="3" id="KW-0731">Sigma factor</keyword>
<keyword evidence="2" id="KW-0805">Transcription regulation</keyword>
<evidence type="ECO:0000259" key="6">
    <source>
        <dbReference type="Pfam" id="PF08281"/>
    </source>
</evidence>
<protein>
    <submittedName>
        <fullName evidence="7">RNA polymerase sigma-70 factor (ECF subfamily)</fullName>
    </submittedName>
</protein>
<comment type="similarity">
    <text evidence="1">Belongs to the sigma-70 factor family. ECF subfamily.</text>
</comment>
<dbReference type="NCBIfam" id="TIGR02937">
    <property type="entry name" value="sigma70-ECF"/>
    <property type="match status" value="1"/>
</dbReference>
<dbReference type="InterPro" id="IPR013249">
    <property type="entry name" value="RNA_pol_sigma70_r4_t2"/>
</dbReference>
<dbReference type="Proteomes" id="UP000241118">
    <property type="component" value="Unassembled WGS sequence"/>
</dbReference>
<dbReference type="InterPro" id="IPR036388">
    <property type="entry name" value="WH-like_DNA-bd_sf"/>
</dbReference>
<dbReference type="GO" id="GO:0016987">
    <property type="term" value="F:sigma factor activity"/>
    <property type="evidence" value="ECO:0007669"/>
    <property type="project" value="UniProtKB-KW"/>
</dbReference>
<dbReference type="SUPFAM" id="SSF88946">
    <property type="entry name" value="Sigma2 domain of RNA polymerase sigma factors"/>
    <property type="match status" value="1"/>
</dbReference>
<evidence type="ECO:0000259" key="5">
    <source>
        <dbReference type="Pfam" id="PF04542"/>
    </source>
</evidence>
<dbReference type="Pfam" id="PF08281">
    <property type="entry name" value="Sigma70_r4_2"/>
    <property type="match status" value="1"/>
</dbReference>
<organism evidence="7 8">
    <name type="scientific">Saccharothrix carnea</name>
    <dbReference type="NCBI Taxonomy" id="1280637"/>
    <lineage>
        <taxon>Bacteria</taxon>
        <taxon>Bacillati</taxon>
        <taxon>Actinomycetota</taxon>
        <taxon>Actinomycetes</taxon>
        <taxon>Pseudonocardiales</taxon>
        <taxon>Pseudonocardiaceae</taxon>
        <taxon>Saccharothrix</taxon>
    </lineage>
</organism>
<dbReference type="SUPFAM" id="SSF88659">
    <property type="entry name" value="Sigma3 and sigma4 domains of RNA polymerase sigma factors"/>
    <property type="match status" value="1"/>
</dbReference>
<sequence>MALEDPCVDHGSAEDLLTRAIAGDHDAFTLLYRQYATSVRGMAFTVVGDRAQAEEVAQDVFLELLCAPSKYDAARGSARSWLMMLARRRAIDRARATWSVRARDTITAARESALTAPDPSEEVELIMTVTRVLDAMRRLRPEHSEVLLLTYLGDMSQRDVAAHLRVPLGTVKSRLYLALAALRRLLADG</sequence>
<dbReference type="Gene3D" id="1.10.1740.10">
    <property type="match status" value="1"/>
</dbReference>
<evidence type="ECO:0000313" key="8">
    <source>
        <dbReference type="Proteomes" id="UP000241118"/>
    </source>
</evidence>
<dbReference type="AlphaFoldDB" id="A0A2P8HZC8"/>
<evidence type="ECO:0000256" key="1">
    <source>
        <dbReference type="ARBA" id="ARBA00010641"/>
    </source>
</evidence>
<dbReference type="InterPro" id="IPR013324">
    <property type="entry name" value="RNA_pol_sigma_r3/r4-like"/>
</dbReference>
<dbReference type="Gene3D" id="1.10.10.10">
    <property type="entry name" value="Winged helix-like DNA-binding domain superfamily/Winged helix DNA-binding domain"/>
    <property type="match status" value="1"/>
</dbReference>
<dbReference type="PANTHER" id="PTHR43133:SF62">
    <property type="entry name" value="RNA POLYMERASE SIGMA FACTOR SIGZ"/>
    <property type="match status" value="1"/>
</dbReference>
<evidence type="ECO:0000256" key="3">
    <source>
        <dbReference type="ARBA" id="ARBA00023082"/>
    </source>
</evidence>
<reference evidence="7 8" key="1">
    <citation type="submission" date="2018-03" db="EMBL/GenBank/DDBJ databases">
        <title>Genomic Encyclopedia of Type Strains, Phase III (KMG-III): the genomes of soil and plant-associated and newly described type strains.</title>
        <authorList>
            <person name="Whitman W."/>
        </authorList>
    </citation>
    <scope>NUCLEOTIDE SEQUENCE [LARGE SCALE GENOMIC DNA]</scope>
    <source>
        <strain evidence="7 8">CGMCC 4.7097</strain>
    </source>
</reference>
<dbReference type="InterPro" id="IPR039425">
    <property type="entry name" value="RNA_pol_sigma-70-like"/>
</dbReference>
<feature type="domain" description="RNA polymerase sigma-70 region 2" evidence="5">
    <location>
        <begin position="31"/>
        <end position="98"/>
    </location>
</feature>
<gene>
    <name evidence="7" type="ORF">B0I31_12087</name>
</gene>
<dbReference type="GO" id="GO:0006352">
    <property type="term" value="P:DNA-templated transcription initiation"/>
    <property type="evidence" value="ECO:0007669"/>
    <property type="project" value="InterPro"/>
</dbReference>
<keyword evidence="4" id="KW-0804">Transcription</keyword>
<feature type="domain" description="RNA polymerase sigma factor 70 region 4 type 2" evidence="6">
    <location>
        <begin position="131"/>
        <end position="182"/>
    </location>
</feature>
<dbReference type="GO" id="GO:0003677">
    <property type="term" value="F:DNA binding"/>
    <property type="evidence" value="ECO:0007669"/>
    <property type="project" value="InterPro"/>
</dbReference>
<dbReference type="InterPro" id="IPR014284">
    <property type="entry name" value="RNA_pol_sigma-70_dom"/>
</dbReference>
<name>A0A2P8HZC8_SACCR</name>
<dbReference type="Pfam" id="PF04542">
    <property type="entry name" value="Sigma70_r2"/>
    <property type="match status" value="1"/>
</dbReference>
<keyword evidence="8" id="KW-1185">Reference proteome</keyword>
<evidence type="ECO:0000313" key="7">
    <source>
        <dbReference type="EMBL" id="PSL51553.1"/>
    </source>
</evidence>
<accession>A0A2P8HZC8</accession>
<dbReference type="PANTHER" id="PTHR43133">
    <property type="entry name" value="RNA POLYMERASE ECF-TYPE SIGMA FACTO"/>
    <property type="match status" value="1"/>
</dbReference>
<evidence type="ECO:0000256" key="2">
    <source>
        <dbReference type="ARBA" id="ARBA00023015"/>
    </source>
</evidence>
<dbReference type="InterPro" id="IPR007627">
    <property type="entry name" value="RNA_pol_sigma70_r2"/>
</dbReference>
<dbReference type="InterPro" id="IPR013325">
    <property type="entry name" value="RNA_pol_sigma_r2"/>
</dbReference>
<comment type="caution">
    <text evidence="7">The sequence shown here is derived from an EMBL/GenBank/DDBJ whole genome shotgun (WGS) entry which is preliminary data.</text>
</comment>